<accession>A0A392QLR4</accession>
<comment type="caution">
    <text evidence="1">The sequence shown here is derived from an EMBL/GenBank/DDBJ whole genome shotgun (WGS) entry which is preliminary data.</text>
</comment>
<keyword evidence="2" id="KW-1185">Reference proteome</keyword>
<sequence>MSRAIDFIKDINDSKETWTLQVRIVDLWSVVNLSKGTEHIEMVVMDSK</sequence>
<dbReference type="Proteomes" id="UP000265520">
    <property type="component" value="Unassembled WGS sequence"/>
</dbReference>
<evidence type="ECO:0000313" key="2">
    <source>
        <dbReference type="Proteomes" id="UP000265520"/>
    </source>
</evidence>
<feature type="non-terminal residue" evidence="1">
    <location>
        <position position="48"/>
    </location>
</feature>
<dbReference type="AlphaFoldDB" id="A0A392QLR4"/>
<organism evidence="1 2">
    <name type="scientific">Trifolium medium</name>
    <dbReference type="NCBI Taxonomy" id="97028"/>
    <lineage>
        <taxon>Eukaryota</taxon>
        <taxon>Viridiplantae</taxon>
        <taxon>Streptophyta</taxon>
        <taxon>Embryophyta</taxon>
        <taxon>Tracheophyta</taxon>
        <taxon>Spermatophyta</taxon>
        <taxon>Magnoliopsida</taxon>
        <taxon>eudicotyledons</taxon>
        <taxon>Gunneridae</taxon>
        <taxon>Pentapetalae</taxon>
        <taxon>rosids</taxon>
        <taxon>fabids</taxon>
        <taxon>Fabales</taxon>
        <taxon>Fabaceae</taxon>
        <taxon>Papilionoideae</taxon>
        <taxon>50 kb inversion clade</taxon>
        <taxon>NPAAA clade</taxon>
        <taxon>Hologalegina</taxon>
        <taxon>IRL clade</taxon>
        <taxon>Trifolieae</taxon>
        <taxon>Trifolium</taxon>
    </lineage>
</organism>
<reference evidence="1 2" key="1">
    <citation type="journal article" date="2018" name="Front. Plant Sci.">
        <title>Red Clover (Trifolium pratense) and Zigzag Clover (T. medium) - A Picture of Genomic Similarities and Differences.</title>
        <authorList>
            <person name="Dluhosova J."/>
            <person name="Istvanek J."/>
            <person name="Nedelnik J."/>
            <person name="Repkova J."/>
        </authorList>
    </citation>
    <scope>NUCLEOTIDE SEQUENCE [LARGE SCALE GENOMIC DNA]</scope>
    <source>
        <strain evidence="2">cv. 10/8</strain>
        <tissue evidence="1">Leaf</tissue>
    </source>
</reference>
<proteinExistence type="predicted"/>
<name>A0A392QLR4_9FABA</name>
<evidence type="ECO:0000313" key="1">
    <source>
        <dbReference type="EMBL" id="MCI24877.1"/>
    </source>
</evidence>
<protein>
    <submittedName>
        <fullName evidence="1">DUF223 domain protein</fullName>
    </submittedName>
</protein>
<dbReference type="EMBL" id="LXQA010144069">
    <property type="protein sequence ID" value="MCI24877.1"/>
    <property type="molecule type" value="Genomic_DNA"/>
</dbReference>